<dbReference type="EMBL" id="CP141881">
    <property type="protein sequence ID" value="WRT64412.1"/>
    <property type="molecule type" value="Genomic_DNA"/>
</dbReference>
<dbReference type="RefSeq" id="XP_062789152.1">
    <property type="nucleotide sequence ID" value="XM_062933101.1"/>
</dbReference>
<dbReference type="Proteomes" id="UP001329825">
    <property type="component" value="Chromosome 1"/>
</dbReference>
<proteinExistence type="predicted"/>
<organism evidence="1 2">
    <name type="scientific">Kwoniella shivajii</name>
    <dbReference type="NCBI Taxonomy" id="564305"/>
    <lineage>
        <taxon>Eukaryota</taxon>
        <taxon>Fungi</taxon>
        <taxon>Dikarya</taxon>
        <taxon>Basidiomycota</taxon>
        <taxon>Agaricomycotina</taxon>
        <taxon>Tremellomycetes</taxon>
        <taxon>Tremellales</taxon>
        <taxon>Cryptococcaceae</taxon>
        <taxon>Kwoniella</taxon>
    </lineage>
</organism>
<keyword evidence="2" id="KW-1185">Reference proteome</keyword>
<accession>A0ABZ1CST6</accession>
<sequence length="73" mass="8141">MSDRLTVPSRGPTRLVTDEKVDLEHIEKAQTNGFDPEVVMKSPFEDFDFVKTLRVFKKANTLALLAAFSAAAE</sequence>
<evidence type="ECO:0000313" key="1">
    <source>
        <dbReference type="EMBL" id="WRT64412.1"/>
    </source>
</evidence>
<dbReference type="GeneID" id="87953475"/>
<protein>
    <submittedName>
        <fullName evidence="1">Uncharacterized protein</fullName>
    </submittedName>
</protein>
<name>A0ABZ1CST6_9TREE</name>
<evidence type="ECO:0000313" key="2">
    <source>
        <dbReference type="Proteomes" id="UP001329825"/>
    </source>
</evidence>
<reference evidence="1 2" key="1">
    <citation type="submission" date="2024-01" db="EMBL/GenBank/DDBJ databases">
        <title>Comparative genomics of Cryptococcus and Kwoniella reveals pathogenesis evolution and contrasting modes of karyotype evolution via chromosome fusion or intercentromeric recombination.</title>
        <authorList>
            <person name="Coelho M.A."/>
            <person name="David-Palma M."/>
            <person name="Shea T."/>
            <person name="Bowers K."/>
            <person name="McGinley-Smith S."/>
            <person name="Mohammad A.W."/>
            <person name="Gnirke A."/>
            <person name="Yurkov A.M."/>
            <person name="Nowrousian M."/>
            <person name="Sun S."/>
            <person name="Cuomo C.A."/>
            <person name="Heitman J."/>
        </authorList>
    </citation>
    <scope>NUCLEOTIDE SEQUENCE [LARGE SCALE GENOMIC DNA]</scope>
    <source>
        <strain evidence="1">CBS 11374</strain>
    </source>
</reference>
<gene>
    <name evidence="1" type="ORF">IL334_001344</name>
</gene>